<dbReference type="PANTHER" id="PTHR42837">
    <property type="entry name" value="REGULATOR OF SIGMA-E PROTEASE RSEP"/>
    <property type="match status" value="1"/>
</dbReference>
<dbReference type="GO" id="GO:0006508">
    <property type="term" value="P:proteolysis"/>
    <property type="evidence" value="ECO:0007669"/>
    <property type="project" value="UniProtKB-KW"/>
</dbReference>
<evidence type="ECO:0000256" key="2">
    <source>
        <dbReference type="ARBA" id="ARBA00004141"/>
    </source>
</evidence>
<evidence type="ECO:0000256" key="11">
    <source>
        <dbReference type="RuleBase" id="RU362031"/>
    </source>
</evidence>
<keyword evidence="9 11" id="KW-0482">Metalloprotease</keyword>
<feature type="transmembrane region" description="Helical" evidence="11">
    <location>
        <begin position="423"/>
        <end position="441"/>
    </location>
</feature>
<dbReference type="InterPro" id="IPR004387">
    <property type="entry name" value="Pept_M50_Zn"/>
</dbReference>
<dbReference type="CDD" id="cd06163">
    <property type="entry name" value="S2P-M50_PDZ_RseP-like"/>
    <property type="match status" value="2"/>
</dbReference>
<accession>A0A809S9L7</accession>
<comment type="cofactor">
    <cofactor evidence="1 11">
        <name>Zn(2+)</name>
        <dbReference type="ChEBI" id="CHEBI:29105"/>
    </cofactor>
</comment>
<dbReference type="NCBIfam" id="TIGR00054">
    <property type="entry name" value="RIP metalloprotease RseP"/>
    <property type="match status" value="1"/>
</dbReference>
<evidence type="ECO:0000313" key="14">
    <source>
        <dbReference type="Proteomes" id="UP000463939"/>
    </source>
</evidence>
<name>A0A809S9L7_9PROT</name>
<evidence type="ECO:0000259" key="12">
    <source>
        <dbReference type="PROSITE" id="PS50106"/>
    </source>
</evidence>
<dbReference type="SMART" id="SM00228">
    <property type="entry name" value="PDZ"/>
    <property type="match status" value="2"/>
</dbReference>
<sequence>MQFLGTLISFVAALAILVVVHESGHYLAARWVGVKVLRFSVGFGQPLLIKRWGADATEWSIGAIPLGGYVKMLDEREAPVAEHELGRAFNRQTVWARMIIVVAGPVANLLLAVLLYWGVFLHGVPAIKPILAEPLLQTAAAMASLHDGDEITAIDDQPVRSWADVNWALLRDVSEKTQVVVKLDGGGTRILDVTGASLGDGKVEIATQLGLKLFEPAIPAVVGKVLEVGAAQRSGLRVGDEILQVNQHAVTQWADFVSWVRNHAGQTLVVTVMRGSQQIDLNLTPESVTEAGAVVGKIGAGPDVDAAVFKDMMTTLDYSVGGALQEGFAKTWQMSIFSLQMMGRMITGEVSWHNLSGPLTIADYAGQSARNGWMSFVGFLALVSISLGVLNLLPIPLLDGGHLMYYIVEAVKGSPVSDRIMELGQRFGMAALFTMMVFAFYNDITRLLGSQ</sequence>
<dbReference type="PROSITE" id="PS50106">
    <property type="entry name" value="PDZ"/>
    <property type="match status" value="1"/>
</dbReference>
<evidence type="ECO:0000256" key="5">
    <source>
        <dbReference type="ARBA" id="ARBA00022692"/>
    </source>
</evidence>
<dbReference type="Pfam" id="PF17820">
    <property type="entry name" value="PDZ_6"/>
    <property type="match status" value="1"/>
</dbReference>
<feature type="transmembrane region" description="Helical" evidence="11">
    <location>
        <begin position="373"/>
        <end position="395"/>
    </location>
</feature>
<dbReference type="Pfam" id="PF02163">
    <property type="entry name" value="Peptidase_M50"/>
    <property type="match status" value="1"/>
</dbReference>
<evidence type="ECO:0000256" key="4">
    <source>
        <dbReference type="ARBA" id="ARBA00022670"/>
    </source>
</evidence>
<dbReference type="KEGG" id="sniv:SFSGTM_20610"/>
<organism evidence="13 14">
    <name type="scientific">Sulfuriferula nivalis</name>
    <dbReference type="NCBI Taxonomy" id="2675298"/>
    <lineage>
        <taxon>Bacteria</taxon>
        <taxon>Pseudomonadati</taxon>
        <taxon>Pseudomonadota</taxon>
        <taxon>Betaproteobacteria</taxon>
        <taxon>Nitrosomonadales</taxon>
        <taxon>Sulfuricellaceae</taxon>
        <taxon>Sulfuriferula</taxon>
    </lineage>
</organism>
<keyword evidence="4 13" id="KW-0645">Protease</keyword>
<dbReference type="InterPro" id="IPR008915">
    <property type="entry name" value="Peptidase_M50"/>
</dbReference>
<comment type="similarity">
    <text evidence="3 11">Belongs to the peptidase M50B family.</text>
</comment>
<dbReference type="GO" id="GO:0016020">
    <property type="term" value="C:membrane"/>
    <property type="evidence" value="ECO:0007669"/>
    <property type="project" value="UniProtKB-SubCell"/>
</dbReference>
<comment type="subcellular location">
    <subcellularLocation>
        <location evidence="2">Membrane</location>
        <topology evidence="2">Multi-pass membrane protein</topology>
    </subcellularLocation>
</comment>
<evidence type="ECO:0000256" key="9">
    <source>
        <dbReference type="ARBA" id="ARBA00023049"/>
    </source>
</evidence>
<dbReference type="GO" id="GO:0004222">
    <property type="term" value="F:metalloendopeptidase activity"/>
    <property type="evidence" value="ECO:0007669"/>
    <property type="project" value="InterPro"/>
</dbReference>
<dbReference type="AlphaFoldDB" id="A0A809S9L7"/>
<evidence type="ECO:0000313" key="13">
    <source>
        <dbReference type="EMBL" id="BBP01353.1"/>
    </source>
</evidence>
<evidence type="ECO:0000256" key="7">
    <source>
        <dbReference type="ARBA" id="ARBA00022833"/>
    </source>
</evidence>
<evidence type="ECO:0000256" key="6">
    <source>
        <dbReference type="ARBA" id="ARBA00022801"/>
    </source>
</evidence>
<dbReference type="CDD" id="cd23081">
    <property type="entry name" value="cpPDZ_EcRseP-like"/>
    <property type="match status" value="1"/>
</dbReference>
<dbReference type="InterPro" id="IPR036034">
    <property type="entry name" value="PDZ_sf"/>
</dbReference>
<reference evidence="14" key="1">
    <citation type="submission" date="2019-11" db="EMBL/GenBank/DDBJ databases">
        <title>Isolation and characterization of a novel species in the genus Sulfuriferula.</title>
        <authorList>
            <person name="Mochizuki J."/>
            <person name="Kojima H."/>
            <person name="Fukui M."/>
        </authorList>
    </citation>
    <scope>NUCLEOTIDE SEQUENCE [LARGE SCALE GENOMIC DNA]</scope>
    <source>
        <strain evidence="14">SGTM</strain>
    </source>
</reference>
<evidence type="ECO:0000256" key="8">
    <source>
        <dbReference type="ARBA" id="ARBA00022989"/>
    </source>
</evidence>
<dbReference type="GO" id="GO:0046872">
    <property type="term" value="F:metal ion binding"/>
    <property type="evidence" value="ECO:0007669"/>
    <property type="project" value="UniProtKB-KW"/>
</dbReference>
<keyword evidence="5 11" id="KW-0812">Transmembrane</keyword>
<keyword evidence="14" id="KW-1185">Reference proteome</keyword>
<dbReference type="SUPFAM" id="SSF50156">
    <property type="entry name" value="PDZ domain-like"/>
    <property type="match status" value="2"/>
</dbReference>
<protein>
    <recommendedName>
        <fullName evidence="11">Zinc metalloprotease</fullName>
        <ecNumber evidence="11">3.4.24.-</ecNumber>
    </recommendedName>
</protein>
<dbReference type="Proteomes" id="UP000463939">
    <property type="component" value="Chromosome"/>
</dbReference>
<dbReference type="EC" id="3.4.24.-" evidence="11"/>
<dbReference type="InterPro" id="IPR001478">
    <property type="entry name" value="PDZ"/>
</dbReference>
<evidence type="ECO:0000256" key="10">
    <source>
        <dbReference type="ARBA" id="ARBA00023136"/>
    </source>
</evidence>
<evidence type="ECO:0000256" key="3">
    <source>
        <dbReference type="ARBA" id="ARBA00007931"/>
    </source>
</evidence>
<dbReference type="InterPro" id="IPR041489">
    <property type="entry name" value="PDZ_6"/>
</dbReference>
<proteinExistence type="inferred from homology"/>
<keyword evidence="7 11" id="KW-0862">Zinc</keyword>
<gene>
    <name evidence="13" type="ORF">SFSGTM_20610</name>
</gene>
<evidence type="ECO:0000256" key="1">
    <source>
        <dbReference type="ARBA" id="ARBA00001947"/>
    </source>
</evidence>
<keyword evidence="6 11" id="KW-0378">Hydrolase</keyword>
<dbReference type="Gene3D" id="2.30.42.10">
    <property type="match status" value="2"/>
</dbReference>
<dbReference type="RefSeq" id="WP_162085139.1">
    <property type="nucleotide sequence ID" value="NZ_AP021881.1"/>
</dbReference>
<keyword evidence="11" id="KW-0479">Metal-binding</keyword>
<dbReference type="EMBL" id="AP021881">
    <property type="protein sequence ID" value="BBP01353.1"/>
    <property type="molecule type" value="Genomic_DNA"/>
</dbReference>
<keyword evidence="8 11" id="KW-1133">Transmembrane helix</keyword>
<keyword evidence="10 11" id="KW-0472">Membrane</keyword>
<feature type="transmembrane region" description="Helical" evidence="11">
    <location>
        <begin position="94"/>
        <end position="119"/>
    </location>
</feature>
<feature type="domain" description="PDZ" evidence="12">
    <location>
        <begin position="178"/>
        <end position="287"/>
    </location>
</feature>
<dbReference type="PANTHER" id="PTHR42837:SF2">
    <property type="entry name" value="MEMBRANE METALLOPROTEASE ARASP2, CHLOROPLASTIC-RELATED"/>
    <property type="match status" value="1"/>
</dbReference>